<keyword evidence="6" id="KW-1185">Reference proteome</keyword>
<dbReference type="Gene3D" id="3.30.70.920">
    <property type="match status" value="1"/>
</dbReference>
<accession>A0A853B4T4</accession>
<evidence type="ECO:0000256" key="2">
    <source>
        <dbReference type="ARBA" id="ARBA00023125"/>
    </source>
</evidence>
<protein>
    <submittedName>
        <fullName evidence="5">DNA-binding Lrp family transcriptional regulator</fullName>
    </submittedName>
</protein>
<comment type="caution">
    <text evidence="5">The sequence shown here is derived from an EMBL/GenBank/DDBJ whole genome shotgun (WGS) entry which is preliminary data.</text>
</comment>
<gene>
    <name evidence="5" type="ORF">HNR02_003145</name>
</gene>
<dbReference type="SUPFAM" id="SSF46785">
    <property type="entry name" value="Winged helix' DNA-binding domain"/>
    <property type="match status" value="1"/>
</dbReference>
<keyword evidence="1" id="KW-0805">Transcription regulation</keyword>
<dbReference type="GO" id="GO:0043200">
    <property type="term" value="P:response to amino acid"/>
    <property type="evidence" value="ECO:0007669"/>
    <property type="project" value="TreeGrafter"/>
</dbReference>
<keyword evidence="3" id="KW-0804">Transcription</keyword>
<sequence>MAPALDEIDQRIVRELTTDGRLSVRVLAERVNISRANAYSRLARLVETGVLTRFTARVDPAKVGLSTSAYVTLNVRQNSWRHLTEHLRRIPEVEHMALVGGEFDVMLLVRATDNEHLRHVVLDRLQDIPGVLGTHTTLIFEDIDNH</sequence>
<dbReference type="InterPro" id="IPR000485">
    <property type="entry name" value="AsnC-type_HTH_dom"/>
</dbReference>
<dbReference type="InterPro" id="IPR036388">
    <property type="entry name" value="WH-like_DNA-bd_sf"/>
</dbReference>
<organism evidence="5 6">
    <name type="scientific">Amycolatopsis endophytica</name>
    <dbReference type="NCBI Taxonomy" id="860233"/>
    <lineage>
        <taxon>Bacteria</taxon>
        <taxon>Bacillati</taxon>
        <taxon>Actinomycetota</taxon>
        <taxon>Actinomycetes</taxon>
        <taxon>Pseudonocardiales</taxon>
        <taxon>Pseudonocardiaceae</taxon>
        <taxon>Amycolatopsis</taxon>
    </lineage>
</organism>
<dbReference type="PROSITE" id="PS50956">
    <property type="entry name" value="HTH_ASNC_2"/>
    <property type="match status" value="1"/>
</dbReference>
<dbReference type="InterPro" id="IPR036390">
    <property type="entry name" value="WH_DNA-bd_sf"/>
</dbReference>
<evidence type="ECO:0000313" key="5">
    <source>
        <dbReference type="EMBL" id="NYI89822.1"/>
    </source>
</evidence>
<proteinExistence type="predicted"/>
<evidence type="ECO:0000256" key="1">
    <source>
        <dbReference type="ARBA" id="ARBA00023015"/>
    </source>
</evidence>
<dbReference type="SUPFAM" id="SSF54909">
    <property type="entry name" value="Dimeric alpha+beta barrel"/>
    <property type="match status" value="1"/>
</dbReference>
<evidence type="ECO:0000259" key="4">
    <source>
        <dbReference type="PROSITE" id="PS50956"/>
    </source>
</evidence>
<dbReference type="EMBL" id="JACCFK010000001">
    <property type="protein sequence ID" value="NYI89822.1"/>
    <property type="molecule type" value="Genomic_DNA"/>
</dbReference>
<evidence type="ECO:0000256" key="3">
    <source>
        <dbReference type="ARBA" id="ARBA00023163"/>
    </source>
</evidence>
<name>A0A853B4T4_9PSEU</name>
<keyword evidence="2 5" id="KW-0238">DNA-binding</keyword>
<dbReference type="InterPro" id="IPR011991">
    <property type="entry name" value="ArsR-like_HTH"/>
</dbReference>
<feature type="domain" description="HTH asnC-type" evidence="4">
    <location>
        <begin position="5"/>
        <end position="66"/>
    </location>
</feature>
<dbReference type="GO" id="GO:0005829">
    <property type="term" value="C:cytosol"/>
    <property type="evidence" value="ECO:0007669"/>
    <property type="project" value="TreeGrafter"/>
</dbReference>
<dbReference type="InterPro" id="IPR019888">
    <property type="entry name" value="Tscrpt_reg_AsnC-like"/>
</dbReference>
<dbReference type="InterPro" id="IPR011008">
    <property type="entry name" value="Dimeric_a/b-barrel"/>
</dbReference>
<reference evidence="5 6" key="1">
    <citation type="submission" date="2020-07" db="EMBL/GenBank/DDBJ databases">
        <title>Sequencing the genomes of 1000 actinobacteria strains.</title>
        <authorList>
            <person name="Klenk H.-P."/>
        </authorList>
    </citation>
    <scope>NUCLEOTIDE SEQUENCE [LARGE SCALE GENOMIC DNA]</scope>
    <source>
        <strain evidence="5 6">DSM 104006</strain>
    </source>
</reference>
<dbReference type="PANTHER" id="PTHR30154:SF34">
    <property type="entry name" value="TRANSCRIPTIONAL REGULATOR AZLB"/>
    <property type="match status" value="1"/>
</dbReference>
<dbReference type="PRINTS" id="PR00033">
    <property type="entry name" value="HTHASNC"/>
</dbReference>
<dbReference type="SMART" id="SM00344">
    <property type="entry name" value="HTH_ASNC"/>
    <property type="match status" value="1"/>
</dbReference>
<dbReference type="AlphaFoldDB" id="A0A853B4T4"/>
<dbReference type="CDD" id="cd00090">
    <property type="entry name" value="HTH_ARSR"/>
    <property type="match status" value="1"/>
</dbReference>
<dbReference type="Gene3D" id="1.10.10.10">
    <property type="entry name" value="Winged helix-like DNA-binding domain superfamily/Winged helix DNA-binding domain"/>
    <property type="match status" value="1"/>
</dbReference>
<dbReference type="GO" id="GO:0043565">
    <property type="term" value="F:sequence-specific DNA binding"/>
    <property type="evidence" value="ECO:0007669"/>
    <property type="project" value="InterPro"/>
</dbReference>
<dbReference type="Pfam" id="PF13412">
    <property type="entry name" value="HTH_24"/>
    <property type="match status" value="1"/>
</dbReference>
<dbReference type="Proteomes" id="UP000549616">
    <property type="component" value="Unassembled WGS sequence"/>
</dbReference>
<dbReference type="InterPro" id="IPR019887">
    <property type="entry name" value="Tscrpt_reg_AsnC/Lrp_C"/>
</dbReference>
<dbReference type="Pfam" id="PF01037">
    <property type="entry name" value="AsnC_trans_reg"/>
    <property type="match status" value="1"/>
</dbReference>
<dbReference type="PANTHER" id="PTHR30154">
    <property type="entry name" value="LEUCINE-RESPONSIVE REGULATORY PROTEIN"/>
    <property type="match status" value="1"/>
</dbReference>
<evidence type="ECO:0000313" key="6">
    <source>
        <dbReference type="Proteomes" id="UP000549616"/>
    </source>
</evidence>